<evidence type="ECO:0000259" key="1">
    <source>
        <dbReference type="Pfam" id="PF00561"/>
    </source>
</evidence>
<dbReference type="PANTHER" id="PTHR36837:SF2">
    <property type="entry name" value="POLY(3-HYDROXYALKANOATE) POLYMERASE SUBUNIT PHAC"/>
    <property type="match status" value="1"/>
</dbReference>
<dbReference type="InterPro" id="IPR051321">
    <property type="entry name" value="PHA/PHB_synthase"/>
</dbReference>
<dbReference type="Pfam" id="PF00561">
    <property type="entry name" value="Abhydrolase_1"/>
    <property type="match status" value="1"/>
</dbReference>
<keyword evidence="3" id="KW-1185">Reference proteome</keyword>
<organism evidence="2 3">
    <name type="scientific">Antrihabitans stalagmiti</name>
    <dbReference type="NCBI Taxonomy" id="2799499"/>
    <lineage>
        <taxon>Bacteria</taxon>
        <taxon>Bacillati</taxon>
        <taxon>Actinomycetota</taxon>
        <taxon>Actinomycetes</taxon>
        <taxon>Mycobacteriales</taxon>
        <taxon>Nocardiaceae</taxon>
        <taxon>Antrihabitans</taxon>
    </lineage>
</organism>
<dbReference type="Gene3D" id="3.40.50.1820">
    <property type="entry name" value="alpha/beta hydrolase"/>
    <property type="match status" value="1"/>
</dbReference>
<sequence>MTLALVAPQTDTNRFSDAVANAGSKLLYHGVADLRRSPRTLIDLGPQRAVYRYQPTAEVRSGPVLLVPPLAVADTCFDLRRGCSLVSHLVDGGRATYVVDYGRISFDDRRLGMEHWIDDVLPAAIRAVSADAGGQPVHLVSWSLGGVFCLLTAAEHADLPIASITPIASPVDFHAVPMAAPLLPVAKLTGGAILTQLTRLLGGAPKPMVQRAFQLSSVTRYLTKPLTVATNLHDRDFLAQMEAVDEFTRNMTAYPARTFGQIYQRLFRHNDLADGTLVLSAGRIIRLADVTVPVLVVAGKGDTIAPLASVNRVVDLLTGSPRVRSRVAPGGHLGVLTGRAAQTSTWAYLDEFLDEV</sequence>
<keyword evidence="2" id="KW-0378">Hydrolase</keyword>
<protein>
    <submittedName>
        <fullName evidence="2">Alpha/beta hydrolase</fullName>
    </submittedName>
</protein>
<gene>
    <name evidence="2" type="ORF">JGU71_03160</name>
</gene>
<dbReference type="EMBL" id="JAEMNV010000001">
    <property type="protein sequence ID" value="MBJ8337876.1"/>
    <property type="molecule type" value="Genomic_DNA"/>
</dbReference>
<dbReference type="RefSeq" id="WP_199701866.1">
    <property type="nucleotide sequence ID" value="NZ_JAEMNV010000001.1"/>
</dbReference>
<dbReference type="AlphaFoldDB" id="A0A934U123"/>
<name>A0A934U123_9NOCA</name>
<feature type="domain" description="AB hydrolase-1" evidence="1">
    <location>
        <begin position="85"/>
        <end position="337"/>
    </location>
</feature>
<dbReference type="Proteomes" id="UP000655868">
    <property type="component" value="Unassembled WGS sequence"/>
</dbReference>
<dbReference type="InterPro" id="IPR029058">
    <property type="entry name" value="AB_hydrolase_fold"/>
</dbReference>
<reference evidence="2" key="1">
    <citation type="submission" date="2020-12" db="EMBL/GenBank/DDBJ databases">
        <title>Antrihabitans popcorni sp. nov. and Antrihabitans auranticaus sp. nov., isolated from a larva cave.</title>
        <authorList>
            <person name="Lee S.D."/>
            <person name="Kim I.S."/>
        </authorList>
    </citation>
    <scope>NUCLEOTIDE SEQUENCE</scope>
    <source>
        <strain evidence="2">YC3-6</strain>
    </source>
</reference>
<proteinExistence type="predicted"/>
<evidence type="ECO:0000313" key="2">
    <source>
        <dbReference type="EMBL" id="MBJ8337876.1"/>
    </source>
</evidence>
<dbReference type="SUPFAM" id="SSF53474">
    <property type="entry name" value="alpha/beta-Hydrolases"/>
    <property type="match status" value="1"/>
</dbReference>
<dbReference type="PANTHER" id="PTHR36837">
    <property type="entry name" value="POLY(3-HYDROXYALKANOATE) POLYMERASE SUBUNIT PHAC"/>
    <property type="match status" value="1"/>
</dbReference>
<evidence type="ECO:0000313" key="3">
    <source>
        <dbReference type="Proteomes" id="UP000655868"/>
    </source>
</evidence>
<dbReference type="GO" id="GO:0016787">
    <property type="term" value="F:hydrolase activity"/>
    <property type="evidence" value="ECO:0007669"/>
    <property type="project" value="UniProtKB-KW"/>
</dbReference>
<comment type="caution">
    <text evidence="2">The sequence shown here is derived from an EMBL/GenBank/DDBJ whole genome shotgun (WGS) entry which is preliminary data.</text>
</comment>
<dbReference type="InterPro" id="IPR000073">
    <property type="entry name" value="AB_hydrolase_1"/>
</dbReference>
<accession>A0A934U123</accession>